<gene>
    <name evidence="4" type="ORF">DCC81_04290</name>
</gene>
<feature type="domain" description="Protein FecR C-terminal" evidence="3">
    <location>
        <begin position="269"/>
        <end position="329"/>
    </location>
</feature>
<evidence type="ECO:0000313" key="5">
    <source>
        <dbReference type="Proteomes" id="UP000244450"/>
    </source>
</evidence>
<keyword evidence="1" id="KW-0812">Transmembrane</keyword>
<reference evidence="4 5" key="1">
    <citation type="submission" date="2018-04" db="EMBL/GenBank/DDBJ databases">
        <title>Chitinophaga fuyangensis sp. nov., isolated from soil in a chemical factory.</title>
        <authorList>
            <person name="Chen K."/>
        </authorList>
    </citation>
    <scope>NUCLEOTIDE SEQUENCE [LARGE SCALE GENOMIC DNA]</scope>
    <source>
        <strain evidence="4 5">LY-1</strain>
    </source>
</reference>
<feature type="transmembrane region" description="Helical" evidence="1">
    <location>
        <begin position="97"/>
        <end position="117"/>
    </location>
</feature>
<comment type="caution">
    <text evidence="4">The sequence shown here is derived from an EMBL/GenBank/DDBJ whole genome shotgun (WGS) entry which is preliminary data.</text>
</comment>
<dbReference type="InterPro" id="IPR032508">
    <property type="entry name" value="FecR_C"/>
</dbReference>
<evidence type="ECO:0000256" key="1">
    <source>
        <dbReference type="SAM" id="Phobius"/>
    </source>
</evidence>
<dbReference type="RefSeq" id="WP_108685349.1">
    <property type="nucleotide sequence ID" value="NZ_QCYK01000001.1"/>
</dbReference>
<keyword evidence="1" id="KW-1133">Transmembrane helix</keyword>
<dbReference type="GO" id="GO:0016989">
    <property type="term" value="F:sigma factor antagonist activity"/>
    <property type="evidence" value="ECO:0007669"/>
    <property type="project" value="TreeGrafter"/>
</dbReference>
<dbReference type="Pfam" id="PF04773">
    <property type="entry name" value="FecR"/>
    <property type="match status" value="1"/>
</dbReference>
<dbReference type="Proteomes" id="UP000244450">
    <property type="component" value="Unassembled WGS sequence"/>
</dbReference>
<dbReference type="EMBL" id="QCYK01000001">
    <property type="protein sequence ID" value="PUZ28710.1"/>
    <property type="molecule type" value="Genomic_DNA"/>
</dbReference>
<evidence type="ECO:0000259" key="3">
    <source>
        <dbReference type="Pfam" id="PF16344"/>
    </source>
</evidence>
<dbReference type="Gene3D" id="2.60.120.1440">
    <property type="match status" value="1"/>
</dbReference>
<feature type="domain" description="FecR protein" evidence="2">
    <location>
        <begin position="124"/>
        <end position="218"/>
    </location>
</feature>
<dbReference type="OrthoDB" id="923517at2"/>
<sequence>MASFDSTMKDFLQLPAFRKWVLEPDAASNAFWAEWQQQHPGQVADLQEAMEIVRAIHAGSPVPEHVATATWARIVESIDAAPQKAKVVPMGRSWKRWLAYAALVAGVAIGAIAAWQLTAVKQVEIHTAMGELRTIALPDHSVVKLNVNSALRYSDRWSGSKPREVWLSGEAFFTVTHQDNGQAFIVHTNDVDIHVVGTEFNVNTRRVQTQVVLDKGVVQLTLNGPKAAARKAPITMKPGDMVTWSAATAALAAKKVDPEDYSSWRTRMLHFNDASIPEVIRSLQENIGITIELTDTSLNSQTFTGSVPLDNVDVFFKTLSRSFDVKIEQTATNTYRIGSN</sequence>
<keyword evidence="1" id="KW-0472">Membrane</keyword>
<proteinExistence type="predicted"/>
<protein>
    <submittedName>
        <fullName evidence="4">Uncharacterized protein</fullName>
    </submittedName>
</protein>
<dbReference type="Gene3D" id="3.55.50.30">
    <property type="match status" value="1"/>
</dbReference>
<evidence type="ECO:0000259" key="2">
    <source>
        <dbReference type="Pfam" id="PF04773"/>
    </source>
</evidence>
<dbReference type="PANTHER" id="PTHR30273:SF2">
    <property type="entry name" value="PROTEIN FECR"/>
    <property type="match status" value="1"/>
</dbReference>
<accession>A0A2T7BM56</accession>
<organism evidence="4 5">
    <name type="scientific">Chitinophaga parva</name>
    <dbReference type="NCBI Taxonomy" id="2169414"/>
    <lineage>
        <taxon>Bacteria</taxon>
        <taxon>Pseudomonadati</taxon>
        <taxon>Bacteroidota</taxon>
        <taxon>Chitinophagia</taxon>
        <taxon>Chitinophagales</taxon>
        <taxon>Chitinophagaceae</taxon>
        <taxon>Chitinophaga</taxon>
    </lineage>
</organism>
<dbReference type="Pfam" id="PF16344">
    <property type="entry name" value="FecR_C"/>
    <property type="match status" value="1"/>
</dbReference>
<dbReference type="PANTHER" id="PTHR30273">
    <property type="entry name" value="PERIPLASMIC SIGNAL SENSOR AND SIGMA FACTOR ACTIVATOR FECR-RELATED"/>
    <property type="match status" value="1"/>
</dbReference>
<dbReference type="PIRSF" id="PIRSF018266">
    <property type="entry name" value="FecR"/>
    <property type="match status" value="1"/>
</dbReference>
<dbReference type="InterPro" id="IPR006860">
    <property type="entry name" value="FecR"/>
</dbReference>
<dbReference type="InterPro" id="IPR012373">
    <property type="entry name" value="Ferrdict_sens_TM"/>
</dbReference>
<dbReference type="AlphaFoldDB" id="A0A2T7BM56"/>
<keyword evidence="5" id="KW-1185">Reference proteome</keyword>
<name>A0A2T7BM56_9BACT</name>
<evidence type="ECO:0000313" key="4">
    <source>
        <dbReference type="EMBL" id="PUZ28710.1"/>
    </source>
</evidence>